<evidence type="ECO:0000256" key="2">
    <source>
        <dbReference type="SAM" id="Phobius"/>
    </source>
</evidence>
<feature type="compositionally biased region" description="Low complexity" evidence="1">
    <location>
        <begin position="1075"/>
        <end position="1090"/>
    </location>
</feature>
<keyword evidence="2" id="KW-0812">Transmembrane</keyword>
<evidence type="ECO:0000313" key="3">
    <source>
        <dbReference type="EMBL" id="KZV29816.1"/>
    </source>
</evidence>
<dbReference type="Proteomes" id="UP000250235">
    <property type="component" value="Unassembled WGS sequence"/>
</dbReference>
<gene>
    <name evidence="3" type="ORF">F511_25021</name>
</gene>
<keyword evidence="2" id="KW-0472">Membrane</keyword>
<evidence type="ECO:0000313" key="4">
    <source>
        <dbReference type="Proteomes" id="UP000250235"/>
    </source>
</evidence>
<feature type="transmembrane region" description="Helical" evidence="2">
    <location>
        <begin position="73"/>
        <end position="95"/>
    </location>
</feature>
<dbReference type="EMBL" id="KV008986">
    <property type="protein sequence ID" value="KZV29816.1"/>
    <property type="molecule type" value="Genomic_DNA"/>
</dbReference>
<evidence type="ECO:0000256" key="1">
    <source>
        <dbReference type="SAM" id="MobiDB-lite"/>
    </source>
</evidence>
<protein>
    <submittedName>
        <fullName evidence="3">Uncharacterized protein</fullName>
    </submittedName>
</protein>
<keyword evidence="4" id="KW-1185">Reference proteome</keyword>
<organism evidence="3 4">
    <name type="scientific">Dorcoceras hygrometricum</name>
    <dbReference type="NCBI Taxonomy" id="472368"/>
    <lineage>
        <taxon>Eukaryota</taxon>
        <taxon>Viridiplantae</taxon>
        <taxon>Streptophyta</taxon>
        <taxon>Embryophyta</taxon>
        <taxon>Tracheophyta</taxon>
        <taxon>Spermatophyta</taxon>
        <taxon>Magnoliopsida</taxon>
        <taxon>eudicotyledons</taxon>
        <taxon>Gunneridae</taxon>
        <taxon>Pentapetalae</taxon>
        <taxon>asterids</taxon>
        <taxon>lamiids</taxon>
        <taxon>Lamiales</taxon>
        <taxon>Gesneriaceae</taxon>
        <taxon>Didymocarpoideae</taxon>
        <taxon>Trichosporeae</taxon>
        <taxon>Loxocarpinae</taxon>
        <taxon>Dorcoceras</taxon>
    </lineage>
</organism>
<feature type="region of interest" description="Disordered" evidence="1">
    <location>
        <begin position="1043"/>
        <end position="1132"/>
    </location>
</feature>
<accession>A0A2Z7B728</accession>
<keyword evidence="2" id="KW-1133">Transmembrane helix</keyword>
<dbReference type="AlphaFoldDB" id="A0A2Z7B728"/>
<feature type="transmembrane region" description="Helical" evidence="2">
    <location>
        <begin position="30"/>
        <end position="52"/>
    </location>
</feature>
<reference evidence="3 4" key="1">
    <citation type="journal article" date="2015" name="Proc. Natl. Acad. Sci. U.S.A.">
        <title>The resurrection genome of Boea hygrometrica: A blueprint for survival of dehydration.</title>
        <authorList>
            <person name="Xiao L."/>
            <person name="Yang G."/>
            <person name="Zhang L."/>
            <person name="Yang X."/>
            <person name="Zhao S."/>
            <person name="Ji Z."/>
            <person name="Zhou Q."/>
            <person name="Hu M."/>
            <person name="Wang Y."/>
            <person name="Chen M."/>
            <person name="Xu Y."/>
            <person name="Jin H."/>
            <person name="Xiao X."/>
            <person name="Hu G."/>
            <person name="Bao F."/>
            <person name="Hu Y."/>
            <person name="Wan P."/>
            <person name="Li L."/>
            <person name="Deng X."/>
            <person name="Kuang T."/>
            <person name="Xiang C."/>
            <person name="Zhu J.K."/>
            <person name="Oliver M.J."/>
            <person name="He Y."/>
        </authorList>
    </citation>
    <scope>NUCLEOTIDE SEQUENCE [LARGE SCALE GENOMIC DNA]</scope>
    <source>
        <strain evidence="4">cv. XS01</strain>
    </source>
</reference>
<sequence length="1132" mass="124775">MLTWQESAVALTWIQTSMLVKVPVAWSGDVVVLVSTRSLGSLVVVIVLRIKLKRSVLGISWWSRYTFTVEESVAFYLVAGLAMPVGWVLSIVDWFCRWSCSSCCQLVSTRSLGSLVVVIVLRIKVSLLLENILNLELDESSEFHSSKILTERTIHRYIVLNDKVGAEEAADAPKVKKAPVQRAVSKERPAAATVGESVLKKKRTMRKKSGSSQANLEIVAVAQEAVPIQIIEPIPAAPADDEMEEQPADEVAAEYVEQPAAEAEITIEQPADEVAGETIVKDFDEPAVETTAEEIRTTSADDVDIIIKKVIADTAQMGPDAEDHGVVVPDTVVTPSDTDEEMETIGAGTGVGDQQLHSFVTADSRTDAAADYFMEEPEEVDMSDDEQSVDERIDADEAMSLEDILLSIPADVHLPSEEARPTPADDVDFIIEQVIAETSQIGDDEEVHEVGISGVGDQTAEIVDREKHWFDLPYEDIIAQMDAERLVVTASDTDEEMETIGAGTGVGDQQLHSFVTADSRTDAAADYFMEEPEEVDMSDDEQSVDERIDADEAISLEDILLSIPADVHLPSAGVNFTNIILGKDIKLPGVDERTWYLASLPQIPVDDKGKEPLMEKDPVKEVEMSDDEQSVDERIDADEAMSLEDILLSIPVDVLLPSAVSQIPVDDKGNEPLMEKDPVQGNPMKEQFLLILADIECLVQLREKVIDETMLSVEGTWVIEPCADYWKPIPREFSSSTVVIPSRLSYVDTLLQENRDRGAVIARSNTNTKSSCWIRTMLSVEGTWVIEPCADYWKPIPREFSSSTVVIPSQLSYVDTLPPVSEFFKVMTKRWSDVCLEVIKFFASRRLLPVGSVNFCRAFAVVEPFNSFVLHQPTVFALRLSQFCTVFLRKILRNLQLASASVSSIDQEDKPYFIQSPESSFDISQRQDSPHSVADSPLRFISNAISMADDTTRFSNSLSDLQTLLSERIGDSQNDVLSRLHTLDKGLRDALLQQGEDFRNDAVTADSMDIRKEFRALNAKAQETLNHIADQLSELISYINRGGNDKKGEVSSSRPQPPPDDQNRGSGNTGGGGDNVKTTNIMDRYSGSMSRDGHRRGRSGGRRSSSSRSGSSKRKHPSSAEGHPSLRLASAM</sequence>
<name>A0A2Z7B728_9LAMI</name>
<proteinExistence type="predicted"/>